<organism evidence="2 3">
    <name type="scientific">Gimesia alba</name>
    <dbReference type="NCBI Taxonomy" id="2527973"/>
    <lineage>
        <taxon>Bacteria</taxon>
        <taxon>Pseudomonadati</taxon>
        <taxon>Planctomycetota</taxon>
        <taxon>Planctomycetia</taxon>
        <taxon>Planctomycetales</taxon>
        <taxon>Planctomycetaceae</taxon>
        <taxon>Gimesia</taxon>
    </lineage>
</organism>
<dbReference type="OrthoDB" id="258549at2"/>
<feature type="domain" description="NAD(P)-binding" evidence="1">
    <location>
        <begin position="11"/>
        <end position="315"/>
    </location>
</feature>
<dbReference type="EMBL" id="CP036269">
    <property type="protein sequence ID" value="QDT41834.1"/>
    <property type="molecule type" value="Genomic_DNA"/>
</dbReference>
<evidence type="ECO:0000259" key="1">
    <source>
        <dbReference type="Pfam" id="PF16363"/>
    </source>
</evidence>
<dbReference type="SUPFAM" id="SSF51735">
    <property type="entry name" value="NAD(P)-binding Rossmann-fold domains"/>
    <property type="match status" value="1"/>
</dbReference>
<proteinExistence type="predicted"/>
<dbReference type="Pfam" id="PF16363">
    <property type="entry name" value="GDP_Man_Dehyd"/>
    <property type="match status" value="1"/>
</dbReference>
<gene>
    <name evidence="2" type="primary">rfbB_1</name>
    <name evidence="2" type="ORF">Pan241w_19020</name>
</gene>
<evidence type="ECO:0000313" key="3">
    <source>
        <dbReference type="Proteomes" id="UP000317171"/>
    </source>
</evidence>
<dbReference type="Gene3D" id="3.40.50.720">
    <property type="entry name" value="NAD(P)-binding Rossmann-like Domain"/>
    <property type="match status" value="1"/>
</dbReference>
<keyword evidence="2" id="KW-0456">Lyase</keyword>
<dbReference type="InterPro" id="IPR016040">
    <property type="entry name" value="NAD(P)-bd_dom"/>
</dbReference>
<dbReference type="EC" id="4.2.1.46" evidence="2"/>
<name>A0A517RDB0_9PLAN</name>
<dbReference type="AlphaFoldDB" id="A0A517RDB0"/>
<accession>A0A517RDB0</accession>
<keyword evidence="3" id="KW-1185">Reference proteome</keyword>
<dbReference type="KEGG" id="gaz:Pan241w_19020"/>
<dbReference type="Proteomes" id="UP000317171">
    <property type="component" value="Chromosome"/>
</dbReference>
<reference evidence="2 3" key="1">
    <citation type="submission" date="2019-02" db="EMBL/GenBank/DDBJ databases">
        <title>Deep-cultivation of Planctomycetes and their phenomic and genomic characterization uncovers novel biology.</title>
        <authorList>
            <person name="Wiegand S."/>
            <person name="Jogler M."/>
            <person name="Boedeker C."/>
            <person name="Pinto D."/>
            <person name="Vollmers J."/>
            <person name="Rivas-Marin E."/>
            <person name="Kohn T."/>
            <person name="Peeters S.H."/>
            <person name="Heuer A."/>
            <person name="Rast P."/>
            <person name="Oberbeckmann S."/>
            <person name="Bunk B."/>
            <person name="Jeske O."/>
            <person name="Meyerdierks A."/>
            <person name="Storesund J.E."/>
            <person name="Kallscheuer N."/>
            <person name="Luecker S."/>
            <person name="Lage O.M."/>
            <person name="Pohl T."/>
            <person name="Merkel B.J."/>
            <person name="Hornburger P."/>
            <person name="Mueller R.-W."/>
            <person name="Bruemmer F."/>
            <person name="Labrenz M."/>
            <person name="Spormann A.M."/>
            <person name="Op den Camp H."/>
            <person name="Overmann J."/>
            <person name="Amann R."/>
            <person name="Jetten M.S.M."/>
            <person name="Mascher T."/>
            <person name="Medema M.H."/>
            <person name="Devos D.P."/>
            <person name="Kaster A.-K."/>
            <person name="Ovreas L."/>
            <person name="Rohde M."/>
            <person name="Galperin M.Y."/>
            <person name="Jogler C."/>
        </authorList>
    </citation>
    <scope>NUCLEOTIDE SEQUENCE [LARGE SCALE GENOMIC DNA]</scope>
    <source>
        <strain evidence="2 3">Pan241w</strain>
    </source>
</reference>
<protein>
    <submittedName>
        <fullName evidence="2">dTDP-glucose 4,6-dehydratase</fullName>
        <ecNumber evidence="2">4.2.1.46</ecNumber>
    </submittedName>
</protein>
<dbReference type="InterPro" id="IPR045869">
    <property type="entry name" value="Arna-like_SDR_e"/>
</dbReference>
<dbReference type="PANTHER" id="PTHR43000">
    <property type="entry name" value="DTDP-D-GLUCOSE 4,6-DEHYDRATASE-RELATED"/>
    <property type="match status" value="1"/>
</dbReference>
<dbReference type="GO" id="GO:0016831">
    <property type="term" value="F:carboxy-lyase activity"/>
    <property type="evidence" value="ECO:0007669"/>
    <property type="project" value="InterPro"/>
</dbReference>
<dbReference type="RefSeq" id="WP_145214069.1">
    <property type="nucleotide sequence ID" value="NZ_CP036269.1"/>
</dbReference>
<dbReference type="InterPro" id="IPR036291">
    <property type="entry name" value="NAD(P)-bd_dom_sf"/>
</dbReference>
<sequence>MSESLTGKQVLVTGADGFIGSHLVEQLVQSGARVRALVYYNSWNQIGWLNDVSQEVLQSIEMIQGDIRDAERVAGAVEGCDYVFHLSSLIAIPYSYVAARSYVDTNVTGALNVLQASRNSDSLTRLVHVSTSEVYGTAQRVPIDEDHPLVGQSPYSASKIGADKMAESFYLSFGLPVVTARPFNTFGPRQTARAVIPTIASQLQAGCSELKLGALTPTRDFNFATDTAAGMIALALCKQAEGEVVNIGSGEEWSIEETAKLLMEAVGREVPIICDEDRIRPEKSEVNRLLADTTKIHQLTGWKSQVPFKDGLAKTADWVGRNIQFFNAERYTI</sequence>
<dbReference type="CDD" id="cd05257">
    <property type="entry name" value="Arna_like_SDR_e"/>
    <property type="match status" value="1"/>
</dbReference>
<dbReference type="GO" id="GO:0008460">
    <property type="term" value="F:dTDP-glucose 4,6-dehydratase activity"/>
    <property type="evidence" value="ECO:0007669"/>
    <property type="project" value="UniProtKB-EC"/>
</dbReference>
<evidence type="ECO:0000313" key="2">
    <source>
        <dbReference type="EMBL" id="QDT41834.1"/>
    </source>
</evidence>